<protein>
    <submittedName>
        <fullName evidence="6">GntR family transcriptional regulator</fullName>
    </submittedName>
</protein>
<dbReference type="PANTHER" id="PTHR43537:SF20">
    <property type="entry name" value="HTH-TYPE TRANSCRIPTIONAL REPRESSOR GLAR"/>
    <property type="match status" value="1"/>
</dbReference>
<dbReference type="InterPro" id="IPR011711">
    <property type="entry name" value="GntR_C"/>
</dbReference>
<gene>
    <name evidence="6" type="ORF">EOD43_03245</name>
</gene>
<comment type="caution">
    <text evidence="6">The sequence shown here is derived from an EMBL/GenBank/DDBJ whole genome shotgun (WGS) entry which is preliminary data.</text>
</comment>
<reference evidence="6 7" key="1">
    <citation type="submission" date="2019-01" db="EMBL/GenBank/DDBJ databases">
        <authorList>
            <person name="Chen W.-M."/>
        </authorList>
    </citation>
    <scope>NUCLEOTIDE SEQUENCE [LARGE SCALE GENOMIC DNA]</scope>
    <source>
        <strain evidence="6 7">CCP-7</strain>
    </source>
</reference>
<dbReference type="Pfam" id="PF07729">
    <property type="entry name" value="FCD"/>
    <property type="match status" value="1"/>
</dbReference>
<proteinExistence type="predicted"/>
<organism evidence="6 7">
    <name type="scientific">Sphingomonas crocodyli</name>
    <dbReference type="NCBI Taxonomy" id="1979270"/>
    <lineage>
        <taxon>Bacteria</taxon>
        <taxon>Pseudomonadati</taxon>
        <taxon>Pseudomonadota</taxon>
        <taxon>Alphaproteobacteria</taxon>
        <taxon>Sphingomonadales</taxon>
        <taxon>Sphingomonadaceae</taxon>
        <taxon>Sphingomonas</taxon>
    </lineage>
</organism>
<dbReference type="SMART" id="SM00895">
    <property type="entry name" value="FCD"/>
    <property type="match status" value="1"/>
</dbReference>
<dbReference type="CDD" id="cd07377">
    <property type="entry name" value="WHTH_GntR"/>
    <property type="match status" value="1"/>
</dbReference>
<dbReference type="OrthoDB" id="9789310at2"/>
<name>A0A437M5X3_9SPHN</name>
<evidence type="ECO:0000259" key="5">
    <source>
        <dbReference type="PROSITE" id="PS50949"/>
    </source>
</evidence>
<dbReference type="InterPro" id="IPR008920">
    <property type="entry name" value="TF_FadR/GntR_C"/>
</dbReference>
<evidence type="ECO:0000256" key="3">
    <source>
        <dbReference type="ARBA" id="ARBA00023163"/>
    </source>
</evidence>
<dbReference type="PRINTS" id="PR00035">
    <property type="entry name" value="HTHGNTR"/>
</dbReference>
<keyword evidence="7" id="KW-1185">Reference proteome</keyword>
<dbReference type="GO" id="GO:0003700">
    <property type="term" value="F:DNA-binding transcription factor activity"/>
    <property type="evidence" value="ECO:0007669"/>
    <property type="project" value="InterPro"/>
</dbReference>
<dbReference type="SUPFAM" id="SSF48008">
    <property type="entry name" value="GntR ligand-binding domain-like"/>
    <property type="match status" value="1"/>
</dbReference>
<dbReference type="InterPro" id="IPR036388">
    <property type="entry name" value="WH-like_DNA-bd_sf"/>
</dbReference>
<dbReference type="PANTHER" id="PTHR43537">
    <property type="entry name" value="TRANSCRIPTIONAL REGULATOR, GNTR FAMILY"/>
    <property type="match status" value="1"/>
</dbReference>
<dbReference type="Proteomes" id="UP000282971">
    <property type="component" value="Unassembled WGS sequence"/>
</dbReference>
<keyword evidence="3" id="KW-0804">Transcription</keyword>
<keyword evidence="2" id="KW-0238">DNA-binding</keyword>
<dbReference type="EMBL" id="SACN01000001">
    <property type="protein sequence ID" value="RVT92936.1"/>
    <property type="molecule type" value="Genomic_DNA"/>
</dbReference>
<evidence type="ECO:0000313" key="7">
    <source>
        <dbReference type="Proteomes" id="UP000282971"/>
    </source>
</evidence>
<dbReference type="GO" id="GO:0003677">
    <property type="term" value="F:DNA binding"/>
    <property type="evidence" value="ECO:0007669"/>
    <property type="project" value="UniProtKB-KW"/>
</dbReference>
<dbReference type="InterPro" id="IPR000524">
    <property type="entry name" value="Tscrpt_reg_HTH_GntR"/>
</dbReference>
<evidence type="ECO:0000256" key="2">
    <source>
        <dbReference type="ARBA" id="ARBA00023125"/>
    </source>
</evidence>
<dbReference type="AlphaFoldDB" id="A0A437M5X3"/>
<dbReference type="Gene3D" id="1.20.120.530">
    <property type="entry name" value="GntR ligand-binding domain-like"/>
    <property type="match status" value="1"/>
</dbReference>
<dbReference type="Pfam" id="PF00392">
    <property type="entry name" value="GntR"/>
    <property type="match status" value="1"/>
</dbReference>
<dbReference type="SUPFAM" id="SSF46785">
    <property type="entry name" value="Winged helix' DNA-binding domain"/>
    <property type="match status" value="1"/>
</dbReference>
<keyword evidence="1" id="KW-0805">Transcription regulation</keyword>
<dbReference type="SMART" id="SM00345">
    <property type="entry name" value="HTH_GNTR"/>
    <property type="match status" value="1"/>
</dbReference>
<evidence type="ECO:0000256" key="4">
    <source>
        <dbReference type="SAM" id="MobiDB-lite"/>
    </source>
</evidence>
<dbReference type="Gene3D" id="1.10.10.10">
    <property type="entry name" value="Winged helix-like DNA-binding domain superfamily/Winged helix DNA-binding domain"/>
    <property type="match status" value="1"/>
</dbReference>
<dbReference type="PROSITE" id="PS50949">
    <property type="entry name" value="HTH_GNTR"/>
    <property type="match status" value="1"/>
</dbReference>
<evidence type="ECO:0000313" key="6">
    <source>
        <dbReference type="EMBL" id="RVT92936.1"/>
    </source>
</evidence>
<sequence length="284" mass="31697">MGREAILVSSVSSLLSGDAKKSDAILWIRLRSSDAGPHRRLIDDRRTKLNVRGKGATAVVQVDRLRDQVYRLIHQDLKVGLLEPGQRLVEGDLAKRYNVSRTPIREALFQLSRDGLLSPAERGYVVAADDVQTTIDRHEVRELIDPRLAAHAATDGTPAQKRALEKAHERQCTAHSAGRLKAFIKANLEFRAALRAMCRNPLLERCSQMLDDQAQPSRRAVFEVEEYRAIEIAHDTKVLEAILAGDAARADAEMRQYVETVRRHLKSVTRPGSHASAPTPREIA</sequence>
<accession>A0A437M5X3</accession>
<dbReference type="InterPro" id="IPR036390">
    <property type="entry name" value="WH_DNA-bd_sf"/>
</dbReference>
<evidence type="ECO:0000256" key="1">
    <source>
        <dbReference type="ARBA" id="ARBA00023015"/>
    </source>
</evidence>
<feature type="domain" description="HTH gntR-type" evidence="5">
    <location>
        <begin position="63"/>
        <end position="129"/>
    </location>
</feature>
<feature type="region of interest" description="Disordered" evidence="4">
    <location>
        <begin position="265"/>
        <end position="284"/>
    </location>
</feature>